<feature type="binding site" evidence="13">
    <location>
        <position position="182"/>
    </location>
    <ligand>
        <name>NAD(+)</name>
        <dbReference type="ChEBI" id="CHEBI:57540"/>
    </ligand>
</feature>
<accession>A0A261F3W6</accession>
<feature type="binding site" evidence="13">
    <location>
        <position position="523"/>
    </location>
    <ligand>
        <name>Zn(2+)</name>
        <dbReference type="ChEBI" id="CHEBI:29105"/>
    </ligand>
</feature>
<dbReference type="SMART" id="SM00532">
    <property type="entry name" value="LIGANc"/>
    <property type="match status" value="1"/>
</dbReference>
<dbReference type="InterPro" id="IPR018239">
    <property type="entry name" value="DNA_ligase_AS"/>
</dbReference>
<keyword evidence="6 13" id="KW-0227">DNA damage</keyword>
<dbReference type="InterPro" id="IPR004150">
    <property type="entry name" value="NAD_DNA_ligase_OB"/>
</dbReference>
<comment type="catalytic activity">
    <reaction evidence="11 13 14">
        <text>NAD(+) + (deoxyribonucleotide)n-3'-hydroxyl + 5'-phospho-(deoxyribonucleotide)m = (deoxyribonucleotide)n+m + AMP + beta-nicotinamide D-nucleotide.</text>
        <dbReference type="EC" id="6.5.1.2"/>
    </reaction>
</comment>
<evidence type="ECO:0000256" key="8">
    <source>
        <dbReference type="ARBA" id="ARBA00022842"/>
    </source>
</evidence>
<evidence type="ECO:0000256" key="13">
    <source>
        <dbReference type="HAMAP-Rule" id="MF_01588"/>
    </source>
</evidence>
<proteinExistence type="inferred from homology"/>
<dbReference type="Gene3D" id="1.10.150.20">
    <property type="entry name" value="5' to 3' exonuclease, C-terminal subdomain"/>
    <property type="match status" value="2"/>
</dbReference>
<dbReference type="InterPro" id="IPR010994">
    <property type="entry name" value="RuvA_2-like"/>
</dbReference>
<evidence type="ECO:0000256" key="2">
    <source>
        <dbReference type="ARBA" id="ARBA00013308"/>
    </source>
</evidence>
<keyword evidence="4 13" id="KW-0235">DNA replication</keyword>
<dbReference type="InterPro" id="IPR041663">
    <property type="entry name" value="DisA/LigA_HHH"/>
</dbReference>
<dbReference type="Pfam" id="PF12826">
    <property type="entry name" value="HHH_2"/>
    <property type="match status" value="1"/>
</dbReference>
<feature type="binding site" evidence="13">
    <location>
        <position position="401"/>
    </location>
    <ligand>
        <name>NAD(+)</name>
        <dbReference type="ChEBI" id="CHEBI:57540"/>
    </ligand>
</feature>
<dbReference type="FunFam" id="3.30.470.30:FF:000001">
    <property type="entry name" value="DNA ligase"/>
    <property type="match status" value="1"/>
</dbReference>
<keyword evidence="8 13" id="KW-0460">Magnesium</keyword>
<keyword evidence="10 13" id="KW-0234">DNA repair</keyword>
<evidence type="ECO:0000313" key="17">
    <source>
        <dbReference type="Proteomes" id="UP000243657"/>
    </source>
</evidence>
<dbReference type="NCBIfam" id="TIGR00575">
    <property type="entry name" value="dnlj"/>
    <property type="match status" value="1"/>
</dbReference>
<comment type="similarity">
    <text evidence="12 13">Belongs to the NAD-dependent DNA ligase family. LigA subfamily.</text>
</comment>
<dbReference type="GO" id="GO:0005829">
    <property type="term" value="C:cytosol"/>
    <property type="evidence" value="ECO:0007669"/>
    <property type="project" value="TreeGrafter"/>
</dbReference>
<dbReference type="InterPro" id="IPR012340">
    <property type="entry name" value="NA-bd_OB-fold"/>
</dbReference>
<dbReference type="GO" id="GO:0006281">
    <property type="term" value="P:DNA repair"/>
    <property type="evidence" value="ECO:0007669"/>
    <property type="project" value="UniProtKB-KW"/>
</dbReference>
<dbReference type="InterPro" id="IPR001357">
    <property type="entry name" value="BRCT_dom"/>
</dbReference>
<gene>
    <name evidence="13" type="primary">ligA</name>
    <name evidence="16" type="ORF">ALMA_1181</name>
</gene>
<evidence type="ECO:0000256" key="3">
    <source>
        <dbReference type="ARBA" id="ARBA00022598"/>
    </source>
</evidence>
<dbReference type="SMART" id="SM00292">
    <property type="entry name" value="BRCT"/>
    <property type="match status" value="1"/>
</dbReference>
<keyword evidence="13" id="KW-0464">Manganese</keyword>
<feature type="binding site" evidence="13">
    <location>
        <position position="205"/>
    </location>
    <ligand>
        <name>NAD(+)</name>
        <dbReference type="ChEBI" id="CHEBI:57540"/>
    </ligand>
</feature>
<evidence type="ECO:0000256" key="6">
    <source>
        <dbReference type="ARBA" id="ARBA00022763"/>
    </source>
</evidence>
<feature type="binding site" evidence="13">
    <location>
        <position position="377"/>
    </location>
    <ligand>
        <name>NAD(+)</name>
        <dbReference type="ChEBI" id="CHEBI:57540"/>
    </ligand>
</feature>
<dbReference type="Proteomes" id="UP000243657">
    <property type="component" value="Unassembled WGS sequence"/>
</dbReference>
<dbReference type="GO" id="GO:0046872">
    <property type="term" value="F:metal ion binding"/>
    <property type="evidence" value="ECO:0007669"/>
    <property type="project" value="UniProtKB-KW"/>
</dbReference>
<dbReference type="PROSITE" id="PS01055">
    <property type="entry name" value="DNA_LIGASE_N1"/>
    <property type="match status" value="1"/>
</dbReference>
<evidence type="ECO:0000256" key="14">
    <source>
        <dbReference type="RuleBase" id="RU000618"/>
    </source>
</evidence>
<evidence type="ECO:0000256" key="9">
    <source>
        <dbReference type="ARBA" id="ARBA00023027"/>
    </source>
</evidence>
<evidence type="ECO:0000256" key="1">
    <source>
        <dbReference type="ARBA" id="ARBA00012722"/>
    </source>
</evidence>
<dbReference type="InterPro" id="IPR001679">
    <property type="entry name" value="DNA_ligase"/>
</dbReference>
<dbReference type="PANTHER" id="PTHR23389:SF9">
    <property type="entry name" value="DNA LIGASE"/>
    <property type="match status" value="1"/>
</dbReference>
<dbReference type="Pfam" id="PF01653">
    <property type="entry name" value="DNA_ligase_aden"/>
    <property type="match status" value="1"/>
</dbReference>
<feature type="binding site" evidence="13">
    <location>
        <begin position="99"/>
        <end position="103"/>
    </location>
    <ligand>
        <name>NAD(+)</name>
        <dbReference type="ChEBI" id="CHEBI:57540"/>
    </ligand>
</feature>
<evidence type="ECO:0000256" key="7">
    <source>
        <dbReference type="ARBA" id="ARBA00022833"/>
    </source>
</evidence>
<evidence type="ECO:0000259" key="15">
    <source>
        <dbReference type="PROSITE" id="PS50172"/>
    </source>
</evidence>
<dbReference type="GO" id="GO:0003911">
    <property type="term" value="F:DNA ligase (NAD+) activity"/>
    <property type="evidence" value="ECO:0007669"/>
    <property type="project" value="UniProtKB-UniRule"/>
</dbReference>
<dbReference type="Pfam" id="PF03120">
    <property type="entry name" value="OB_DNA_ligase"/>
    <property type="match status" value="1"/>
</dbReference>
<sequence>MTNDTMQGAFDLFEETSGADAFPAVITKQDTQQDAQPDTPWYEALEYTDASALSLQARGVSEVAALSADVAQRVWARVAAWVEADQVAYYVKDAPGSSDAAYDARMEFLKRLEAAFPALDTEQSPTHRVGGDFSNDFASVDHPSRMLSLDDVFSIGELENWYTGVRRQLDLGAHDPLPMTCEVKIDGLALNLIYSNGVLEQGLTRGDGVTGEDITANVRTIANIPQNLSGSPEDIPEFVEIRGEVFMRFDDFEELNRANERAGRALFANPRNAAAGSLRQKDPRITAQRRLSFYAHGLGLVRWGEGSAHAGVKGNAAEHAAGLEKQSDAYDFYEKWGVPVSSHTRIVQSFADITDMIEYYEQHRYDIEHALDGIVVKVDERALQQQLGMTSRAPRWAVAYKYPPEEVNTELLDITVQVGRTGRVTPVAQLKPVLVAGSTISRATLHNPSEVEFKGVKIGDVVVVRKAGDVIPEIVGPVLSAREGREDQLRDFVMPDVCPSCGTPIAPEKEGDKDVRCPNSESCPAQLAERIIKLGSREAFDIDYLGNQVAQALANPELDRPSSVEFYAPDLKAVEVKDDASGSAAGSAVSYIPAEGLTLPAEQTPVVQSLADIFTLDADKLRDVKVWREVPLVHVTSYVDPDTGKKKTKRKRVGGSGLWHQVPAFYNAPKKKKDEHGQEYVEPAEPSKTTVAILEQLQKARDADMWRVLVALSMRHIGAPNAHALAAVYPSLPSFVGVSMEDLSSIDGVGEALAESVYSWMSHLGNTADWRGRILQAWMDAGIGMRVAEKEELDQTLAGLTIVVTGSLEGFTRDGIKETILAHGGKPSGSVSKKTDYVVVGEAPGAAKITKAEAAGVPMIDADAFLHMLETGERPQ</sequence>
<comment type="cofactor">
    <cofactor evidence="13">
        <name>Mg(2+)</name>
        <dbReference type="ChEBI" id="CHEBI:18420"/>
    </cofactor>
    <cofactor evidence="13">
        <name>Mn(2+)</name>
        <dbReference type="ChEBI" id="CHEBI:29035"/>
    </cofactor>
</comment>
<feature type="binding site" evidence="13">
    <location>
        <begin position="148"/>
        <end position="149"/>
    </location>
    <ligand>
        <name>NAD(+)</name>
        <dbReference type="ChEBI" id="CHEBI:57540"/>
    </ligand>
</feature>
<dbReference type="SUPFAM" id="SSF52113">
    <property type="entry name" value="BRCT domain"/>
    <property type="match status" value="1"/>
</dbReference>
<dbReference type="Gene3D" id="2.40.50.140">
    <property type="entry name" value="Nucleic acid-binding proteins"/>
    <property type="match status" value="1"/>
</dbReference>
<feature type="domain" description="BRCT" evidence="15">
    <location>
        <begin position="792"/>
        <end position="876"/>
    </location>
</feature>
<dbReference type="InterPro" id="IPR004149">
    <property type="entry name" value="Znf_DNAligase_C4"/>
</dbReference>
<feature type="binding site" evidence="13">
    <location>
        <position position="498"/>
    </location>
    <ligand>
        <name>Zn(2+)</name>
        <dbReference type="ChEBI" id="CHEBI:29105"/>
    </ligand>
</feature>
<evidence type="ECO:0000256" key="10">
    <source>
        <dbReference type="ARBA" id="ARBA00023204"/>
    </source>
</evidence>
<feature type="binding site" evidence="13">
    <location>
        <position position="501"/>
    </location>
    <ligand>
        <name>Zn(2+)</name>
        <dbReference type="ChEBI" id="CHEBI:29105"/>
    </ligand>
</feature>
<keyword evidence="9 13" id="KW-0520">NAD</keyword>
<evidence type="ECO:0000256" key="11">
    <source>
        <dbReference type="ARBA" id="ARBA00034005"/>
    </source>
</evidence>
<evidence type="ECO:0000256" key="5">
    <source>
        <dbReference type="ARBA" id="ARBA00022723"/>
    </source>
</evidence>
<dbReference type="EMBL" id="MWWT01000008">
    <property type="protein sequence ID" value="OZG53616.1"/>
    <property type="molecule type" value="Genomic_DNA"/>
</dbReference>
<dbReference type="Gene3D" id="3.40.50.10190">
    <property type="entry name" value="BRCT domain"/>
    <property type="match status" value="1"/>
</dbReference>
<organism evidence="16 17">
    <name type="scientific">Alloscardovia macacae</name>
    <dbReference type="NCBI Taxonomy" id="1160091"/>
    <lineage>
        <taxon>Bacteria</taxon>
        <taxon>Bacillati</taxon>
        <taxon>Actinomycetota</taxon>
        <taxon>Actinomycetes</taxon>
        <taxon>Bifidobacteriales</taxon>
        <taxon>Bifidobacteriaceae</taxon>
        <taxon>Alloscardovia</taxon>
    </lineage>
</organism>
<keyword evidence="5 13" id="KW-0479">Metal-binding</keyword>
<dbReference type="CDD" id="cd00114">
    <property type="entry name" value="LIGANc"/>
    <property type="match status" value="1"/>
</dbReference>
<keyword evidence="17" id="KW-1185">Reference proteome</keyword>
<dbReference type="PANTHER" id="PTHR23389">
    <property type="entry name" value="CHROMOSOME TRANSMISSION FIDELITY FACTOR 18"/>
    <property type="match status" value="1"/>
</dbReference>
<evidence type="ECO:0000256" key="12">
    <source>
        <dbReference type="ARBA" id="ARBA00060881"/>
    </source>
</evidence>
<feature type="binding site" evidence="13">
    <location>
        <position position="517"/>
    </location>
    <ligand>
        <name>Zn(2+)</name>
        <dbReference type="ChEBI" id="CHEBI:29105"/>
    </ligand>
</feature>
<dbReference type="EC" id="6.5.1.2" evidence="1 13"/>
<dbReference type="Gene3D" id="3.30.470.30">
    <property type="entry name" value="DNA ligase/mRNA capping enzyme"/>
    <property type="match status" value="1"/>
</dbReference>
<comment type="caution">
    <text evidence="16">The sequence shown here is derived from an EMBL/GenBank/DDBJ whole genome shotgun (WGS) entry which is preliminary data.</text>
</comment>
<protein>
    <recommendedName>
        <fullName evidence="2 13">DNA ligase</fullName>
        <ecNumber evidence="1 13">6.5.1.2</ecNumber>
    </recommendedName>
    <alternativeName>
        <fullName evidence="13">Polydeoxyribonucleotide synthase [NAD(+)]</fullName>
    </alternativeName>
</protein>
<dbReference type="SUPFAM" id="SSF50249">
    <property type="entry name" value="Nucleic acid-binding proteins"/>
    <property type="match status" value="1"/>
</dbReference>
<dbReference type="Gene3D" id="1.10.287.610">
    <property type="entry name" value="Helix hairpin bin"/>
    <property type="match status" value="1"/>
</dbReference>
<keyword evidence="7 13" id="KW-0862">Zinc</keyword>
<dbReference type="InterPro" id="IPR013840">
    <property type="entry name" value="DNAligase_N"/>
</dbReference>
<dbReference type="FunFam" id="2.40.50.140:FF:000012">
    <property type="entry name" value="DNA ligase"/>
    <property type="match status" value="1"/>
</dbReference>
<keyword evidence="3 13" id="KW-0436">Ligase</keyword>
<feature type="binding site" evidence="13">
    <location>
        <position position="244"/>
    </location>
    <ligand>
        <name>NAD(+)</name>
        <dbReference type="ChEBI" id="CHEBI:57540"/>
    </ligand>
</feature>
<dbReference type="PROSITE" id="PS01056">
    <property type="entry name" value="DNA_LIGASE_N2"/>
    <property type="match status" value="1"/>
</dbReference>
<evidence type="ECO:0000256" key="4">
    <source>
        <dbReference type="ARBA" id="ARBA00022705"/>
    </source>
</evidence>
<dbReference type="InterPro" id="IPR033136">
    <property type="entry name" value="DNA_ligase_CS"/>
</dbReference>
<dbReference type="RefSeq" id="WP_094726820.1">
    <property type="nucleotide sequence ID" value="NZ_JBHLWS010000009.1"/>
</dbReference>
<dbReference type="Pfam" id="PF03119">
    <property type="entry name" value="DNA_ligase_ZBD"/>
    <property type="match status" value="1"/>
</dbReference>
<dbReference type="HAMAP" id="MF_01588">
    <property type="entry name" value="DNA_ligase_A"/>
    <property type="match status" value="1"/>
</dbReference>
<dbReference type="SUPFAM" id="SSF47781">
    <property type="entry name" value="RuvA domain 2-like"/>
    <property type="match status" value="1"/>
</dbReference>
<reference evidence="16 17" key="1">
    <citation type="journal article" date="2017" name="BMC Genomics">
        <title>Comparative genomic and phylogenomic analyses of the Bifidobacteriaceae family.</title>
        <authorList>
            <person name="Lugli G.A."/>
            <person name="Milani C."/>
            <person name="Turroni F."/>
            <person name="Duranti S."/>
            <person name="Mancabelli L."/>
            <person name="Mangifesta M."/>
            <person name="Ferrario C."/>
            <person name="Modesto M."/>
            <person name="Mattarelli P."/>
            <person name="Jiri K."/>
            <person name="van Sinderen D."/>
            <person name="Ventura M."/>
        </authorList>
    </citation>
    <scope>NUCLEOTIDE SEQUENCE [LARGE SCALE GENOMIC DNA]</scope>
    <source>
        <strain evidence="16 17">DSM 24762</strain>
    </source>
</reference>
<dbReference type="GO" id="GO:0006260">
    <property type="term" value="P:DNA replication"/>
    <property type="evidence" value="ECO:0007669"/>
    <property type="project" value="UniProtKB-KW"/>
</dbReference>
<evidence type="ECO:0000313" key="16">
    <source>
        <dbReference type="EMBL" id="OZG53616.1"/>
    </source>
</evidence>
<dbReference type="SUPFAM" id="SSF56091">
    <property type="entry name" value="DNA ligase/mRNA capping enzyme, catalytic domain"/>
    <property type="match status" value="1"/>
</dbReference>
<feature type="active site" description="N6-AMP-lysine intermediate" evidence="13">
    <location>
        <position position="184"/>
    </location>
</feature>
<dbReference type="Pfam" id="PF00533">
    <property type="entry name" value="BRCT"/>
    <property type="match status" value="1"/>
</dbReference>
<dbReference type="InterPro" id="IPR013839">
    <property type="entry name" value="DNAligase_adenylation"/>
</dbReference>
<dbReference type="AlphaFoldDB" id="A0A261F3W6"/>
<dbReference type="NCBIfam" id="NF005932">
    <property type="entry name" value="PRK07956.1"/>
    <property type="match status" value="1"/>
</dbReference>
<comment type="function">
    <text evidence="13">DNA ligase that catalyzes the formation of phosphodiester linkages between 5'-phosphoryl and 3'-hydroxyl groups in double-stranded DNA using NAD as a coenzyme and as the energy source for the reaction. It is essential for DNA replication and repair of damaged DNA.</text>
</comment>
<dbReference type="Gene3D" id="6.20.10.30">
    <property type="match status" value="1"/>
</dbReference>
<name>A0A261F3W6_9BIFI</name>
<dbReference type="InterPro" id="IPR036420">
    <property type="entry name" value="BRCT_dom_sf"/>
</dbReference>
<dbReference type="PROSITE" id="PS50172">
    <property type="entry name" value="BRCT"/>
    <property type="match status" value="1"/>
</dbReference>